<sequence length="175" mass="20500">MNKRIKIEFQITKTEAEEISNIVFAKYKDFKIRIPMILILSILLSLTSYITISYLYPIFKSSDPFQNSIITISLLTIGFFILLLKISNNSRLNIINIDGMIGEYKFVIDGDTFFESGPSFLKEENFSNIYKIEFHDRYFFLYDIVGGFYYIPVFKIKTDEVLLLSSILKQFTKIE</sequence>
<reference evidence="3" key="1">
    <citation type="journal article" date="2019" name="PLoS Negl. Trop. Dis.">
        <title>Revisiting the worldwide diversity of Leptospira species in the environment.</title>
        <authorList>
            <person name="Vincent A.T."/>
            <person name="Schiettekatte O."/>
            <person name="Bourhy P."/>
            <person name="Veyrier F.J."/>
            <person name="Picardeau M."/>
        </authorList>
    </citation>
    <scope>NUCLEOTIDE SEQUENCE [LARGE SCALE GENOMIC DNA]</scope>
    <source>
        <strain evidence="3">201601298</strain>
    </source>
</reference>
<keyword evidence="1" id="KW-1133">Transmembrane helix</keyword>
<dbReference type="Proteomes" id="UP000297940">
    <property type="component" value="Unassembled WGS sequence"/>
</dbReference>
<evidence type="ECO:0008006" key="4">
    <source>
        <dbReference type="Google" id="ProtNLM"/>
    </source>
</evidence>
<gene>
    <name evidence="2" type="ORF">EHR01_10555</name>
</gene>
<accession>A0ABY2NYX7</accession>
<name>A0ABY2NYX7_9LEPT</name>
<protein>
    <recommendedName>
        <fullName evidence="4">YcxB family protein</fullName>
    </recommendedName>
</protein>
<organism evidence="2 3">
    <name type="scientific">Leptospira mtsangambouensis</name>
    <dbReference type="NCBI Taxonomy" id="2484912"/>
    <lineage>
        <taxon>Bacteria</taxon>
        <taxon>Pseudomonadati</taxon>
        <taxon>Spirochaetota</taxon>
        <taxon>Spirochaetia</taxon>
        <taxon>Leptospirales</taxon>
        <taxon>Leptospiraceae</taxon>
        <taxon>Leptospira</taxon>
    </lineage>
</organism>
<evidence type="ECO:0000256" key="1">
    <source>
        <dbReference type="SAM" id="Phobius"/>
    </source>
</evidence>
<evidence type="ECO:0000313" key="3">
    <source>
        <dbReference type="Proteomes" id="UP000297940"/>
    </source>
</evidence>
<keyword evidence="3" id="KW-1185">Reference proteome</keyword>
<dbReference type="EMBL" id="RQHK01000011">
    <property type="protein sequence ID" value="TGM74393.1"/>
    <property type="molecule type" value="Genomic_DNA"/>
</dbReference>
<feature type="transmembrane region" description="Helical" evidence="1">
    <location>
        <begin position="36"/>
        <end position="59"/>
    </location>
</feature>
<feature type="transmembrane region" description="Helical" evidence="1">
    <location>
        <begin position="65"/>
        <end position="84"/>
    </location>
</feature>
<keyword evidence="1" id="KW-0472">Membrane</keyword>
<keyword evidence="1" id="KW-0812">Transmembrane</keyword>
<evidence type="ECO:0000313" key="2">
    <source>
        <dbReference type="EMBL" id="TGM74393.1"/>
    </source>
</evidence>
<comment type="caution">
    <text evidence="2">The sequence shown here is derived from an EMBL/GenBank/DDBJ whole genome shotgun (WGS) entry which is preliminary data.</text>
</comment>
<proteinExistence type="predicted"/>